<dbReference type="GO" id="GO:0005886">
    <property type="term" value="C:plasma membrane"/>
    <property type="evidence" value="ECO:0007669"/>
    <property type="project" value="TreeGrafter"/>
</dbReference>
<dbReference type="Pfam" id="PF08659">
    <property type="entry name" value="KR"/>
    <property type="match status" value="1"/>
</dbReference>
<dbReference type="InterPro" id="IPR013149">
    <property type="entry name" value="ADH-like_C"/>
</dbReference>
<dbReference type="GO" id="GO:0008270">
    <property type="term" value="F:zinc ion binding"/>
    <property type="evidence" value="ECO:0007669"/>
    <property type="project" value="InterPro"/>
</dbReference>
<dbReference type="InterPro" id="IPR018201">
    <property type="entry name" value="Ketoacyl_synth_AS"/>
</dbReference>
<dbReference type="InterPro" id="IPR014031">
    <property type="entry name" value="Ketoacyl_synth_C"/>
</dbReference>
<dbReference type="InterPro" id="IPR020806">
    <property type="entry name" value="PKS_PP-bd"/>
</dbReference>
<dbReference type="Pfam" id="PF00550">
    <property type="entry name" value="PP-binding"/>
    <property type="match status" value="1"/>
</dbReference>
<dbReference type="SUPFAM" id="SSF55048">
    <property type="entry name" value="Probable ACP-binding domain of malonyl-CoA ACP transacylase"/>
    <property type="match status" value="1"/>
</dbReference>
<dbReference type="PROSITE" id="PS50075">
    <property type="entry name" value="CARRIER"/>
    <property type="match status" value="1"/>
</dbReference>
<dbReference type="Proteomes" id="UP000247565">
    <property type="component" value="Unassembled WGS sequence"/>
</dbReference>
<dbReference type="Pfam" id="PF21089">
    <property type="entry name" value="PKS_DH_N"/>
    <property type="match status" value="1"/>
</dbReference>
<dbReference type="GO" id="GO:0006633">
    <property type="term" value="P:fatty acid biosynthetic process"/>
    <property type="evidence" value="ECO:0007669"/>
    <property type="project" value="InterPro"/>
</dbReference>
<evidence type="ECO:0000256" key="4">
    <source>
        <dbReference type="ARBA" id="ARBA00022857"/>
    </source>
</evidence>
<dbReference type="InterPro" id="IPR036291">
    <property type="entry name" value="NAD(P)-bd_dom_sf"/>
</dbReference>
<accession>A0A318MZR4</accession>
<keyword evidence="12" id="KW-1185">Reference proteome</keyword>
<feature type="region of interest" description="C-terminal hotdog fold" evidence="7">
    <location>
        <begin position="1053"/>
        <end position="1197"/>
    </location>
</feature>
<evidence type="ECO:0000313" key="12">
    <source>
        <dbReference type="Proteomes" id="UP000247565"/>
    </source>
</evidence>
<keyword evidence="4" id="KW-0521">NADP</keyword>
<evidence type="ECO:0000256" key="3">
    <source>
        <dbReference type="ARBA" id="ARBA00022679"/>
    </source>
</evidence>
<dbReference type="PROSITE" id="PS01162">
    <property type="entry name" value="QOR_ZETA_CRYSTAL"/>
    <property type="match status" value="1"/>
</dbReference>
<dbReference type="SMART" id="SM00823">
    <property type="entry name" value="PKS_PP"/>
    <property type="match status" value="1"/>
</dbReference>
<dbReference type="Gene3D" id="3.40.366.10">
    <property type="entry name" value="Malonyl-Coenzyme A Acyl Carrier Protein, domain 2"/>
    <property type="match status" value="1"/>
</dbReference>
<dbReference type="Pfam" id="PF00698">
    <property type="entry name" value="Acyl_transf_1"/>
    <property type="match status" value="1"/>
</dbReference>
<dbReference type="Pfam" id="PF22621">
    <property type="entry name" value="CurL-like_PKS_C"/>
    <property type="match status" value="1"/>
</dbReference>
<keyword evidence="3" id="KW-0808">Transferase</keyword>
<dbReference type="Pfam" id="PF00109">
    <property type="entry name" value="ketoacyl-synt"/>
    <property type="match status" value="1"/>
</dbReference>
<dbReference type="GO" id="GO:0004312">
    <property type="term" value="F:fatty acid synthase activity"/>
    <property type="evidence" value="ECO:0007669"/>
    <property type="project" value="TreeGrafter"/>
</dbReference>
<dbReference type="SMART" id="SM00826">
    <property type="entry name" value="PKS_DH"/>
    <property type="match status" value="1"/>
</dbReference>
<sequence>MGRLINKYSNEEIAIVGIGCRFPGDIFNLSSFWEAICQKKETVSRILPDRWNWRTAYDQDNSVIAKSFFLNASFLTQPIVEFDPLFFGMSPKEAVQCDPQQRILLEVAWEALEEGGLVPSSYAGQKVGVFIGVFATDWLTKHSVSEAKEGEIERNFLPTTLPITMLSARLSYFFDFCGPSLVLDTACSSSLTAIHLACQSLRNGDSDMALAGGVNLMITDQSGAIVAKANFMAEDGKSKSFDASADGYGRGEGCGIVVLKRLKDAVRDGDKIHAVISGVGINQDGHNEGLTVPNARAQEKLIHQVAQQANVQLGDIVYVEAHGTGTPVGDPLEAQAISNTIGKSRPNGQPVIIGSVKANIGHLEAAAGVAGLIKACLCVKHRAVPPQANLKEPNPNIPFAEMNLRLIQDKVVSLKSLSDDLYVAVNSFGYGGSNANVILRAPRQNEQSSDICGKTACLPSNRYILSLSTKQLPSLKLMAQSYCEYFEQGTDISLADICYSVGKHRSFFQKHLVVVAKNKDEFIQNLQDFIQDKVNSDVIIGNQQVKTQSRPVFVFSGMGPQWWGMGKWLLSKGPAECITIAGKCDSYFKKLSGWSILEEMQKMETESRIHETAVAQPAIFVIQVCIATALKIYGIEPSAIVGHSVGEIAAAYISGALSLKDAVTVIYHRSRLQQKFSGQGAMLAVGLPPSSAVNLIEKYAGDVTVAAINSTRSFTLSGSKENLEKIALELDRHSEFNRFLRVELAYHNPIMDQIREEFEASVQDICPQMPVIPLYSTVTGRICDDTFFHDENYWYRNLRQTVLFAEAVSSLIHDGHNLFLEIGPHPVLSSSIKECAATLNSSIAVTYSLHRSEPEEKAIIKTLANLSAIGLDLDWGKITGGKRVDLPFYRWARESYLFESKHSKATRLAERVNPVLGNVDWAASRGWLSEMNINFMPWLPDHKVEGMIVLPGAAYVEAALAAHAQLAIDAPKEMQEPAIIEDLQLKKAMIIDQHFYPYMTWCLDDLTGRLLAFGRVKNDSHEWELYATVALRRTMPWSEDKVIDLQILKGKMSEDIQIEFFYQKLREHGLEYGRAFQTIKRLYHNSDAVLAYLEIADTEQNSIKDYCIHPTLLDGAFQLFGILCAKQQVKDTTFLPVAIERVMYYGRHEGKLYAYANNPVRDEDLFTGDIDLYTEKGELIASIKGLTVKEIASQKQKEARQMGLLYHREWQKSKPLSLLGEIAKIAILTDSDQFFELLKKELEMQGITVLVGKIGQQFGKETEDLFHIREGQVKDYQDFFSFVNIHQCRAVVYFYTRNNEFEDRIGLSLVQEALVLSHGLPVIEEKKISENFRFVIITNGSEQIHENNKSINLDQSSLRGFARAFSFERPELKLKLIDIDADLKTDSAILAAEILDEEMEDDVVLRGQDRYLSRLTPMTRREEVQCVPYEQFDSQKIGFRLVSGFPGILDKIRYDAFVRQPPPPGHVELEIIDASLNFKDVLKVMGLLPRSVMKDTFHGDGLGMEASAKVVAVGKGAEEAGFYVGDRLVITFKGCLTSHVTLALKDIYAVHYSTHSLLRESKRYQLTSDEIDKIKEYDQHKIPDAEAATVPIVFSTAYHTLINLANLQKGQIVLIHAAAGGLGLAAIQIAKMRGARIFATAGNEKKRQYLRDLGCEQVWNSRNLEFVDGVKQVTCGRGVDVILNSLSGEALHHSLELLAPFGSFCEVGKKDIAEERWMPMKAFNKNINFFSMDLDRMGAVCPEKVLDIVTKIVRDIMNDKIILPPCKVYPAAKAVEAFRTLASAQHIGKIVINFTDTKDVMVNPLQKKVASIEANALYLVTGAYGGMGLELVQWLAEKGAKHLVLIGRSLKKNDSSIQKILSILQENEISLYQMQCDLTDFHALQQTIGKVQQLPYPLKGIFHCAAIIDDGVVENLDRERVAKVMLPKAQGAWYLHELTRDIALDHFVLFSSATHLFGNIGQAAYISANAFLDALAQYRQRIGLPALSIEWGAIDGGNMLKKDSHVVKTFQNFGVNPLPVKKALDVMPLLWKLHKPFLAVLDIDWSKWFSAFPVTRTYGRFQPLTALGISTGEQTEVMKQLNTLPLEGRLPFVIENLIHILEKTLQLPADTIDGNTRLTELGIDSLIGVELQIAISNQLGCEISLLQLMKEENLQDVGRVLLRKLKVPFESNEILTLENV</sequence>
<dbReference type="InterPro" id="IPR049552">
    <property type="entry name" value="PKS_DH_N"/>
</dbReference>
<evidence type="ECO:0000256" key="2">
    <source>
        <dbReference type="ARBA" id="ARBA00022553"/>
    </source>
</evidence>
<dbReference type="Gene3D" id="3.40.47.10">
    <property type="match status" value="1"/>
</dbReference>
<dbReference type="GO" id="GO:0005737">
    <property type="term" value="C:cytoplasm"/>
    <property type="evidence" value="ECO:0007669"/>
    <property type="project" value="TreeGrafter"/>
</dbReference>
<reference evidence="11 12" key="1">
    <citation type="submission" date="2018-05" db="EMBL/GenBank/DDBJ databases">
        <title>Reference genomes for bee gut microbiota database.</title>
        <authorList>
            <person name="Ellegaard K.M."/>
        </authorList>
    </citation>
    <scope>NUCLEOTIDE SEQUENCE [LARGE SCALE GENOMIC DNA]</scope>
    <source>
        <strain evidence="11 12">ESL0284</strain>
    </source>
</reference>
<dbReference type="PANTHER" id="PTHR43775:SF37">
    <property type="entry name" value="SI:DKEY-61P9.11"/>
    <property type="match status" value="1"/>
</dbReference>
<dbReference type="SMART" id="SM00825">
    <property type="entry name" value="PKS_KS"/>
    <property type="match status" value="1"/>
</dbReference>
<evidence type="ECO:0000256" key="1">
    <source>
        <dbReference type="ARBA" id="ARBA00022450"/>
    </source>
</evidence>
<dbReference type="SUPFAM" id="SSF51735">
    <property type="entry name" value="NAD(P)-binding Rossmann-fold domains"/>
    <property type="match status" value="3"/>
</dbReference>
<dbReference type="Pfam" id="PF14765">
    <property type="entry name" value="PS-DH"/>
    <property type="match status" value="1"/>
</dbReference>
<dbReference type="InterPro" id="IPR049551">
    <property type="entry name" value="PKS_DH_C"/>
</dbReference>
<evidence type="ECO:0000256" key="5">
    <source>
        <dbReference type="ARBA" id="ARBA00023268"/>
    </source>
</evidence>
<dbReference type="Pfam" id="PF00107">
    <property type="entry name" value="ADH_zinc_N"/>
    <property type="match status" value="1"/>
</dbReference>
<dbReference type="SMART" id="SM00829">
    <property type="entry name" value="PKS_ER"/>
    <property type="match status" value="1"/>
</dbReference>
<evidence type="ECO:0000259" key="9">
    <source>
        <dbReference type="PROSITE" id="PS52004"/>
    </source>
</evidence>
<dbReference type="InterPro" id="IPR016039">
    <property type="entry name" value="Thiolase-like"/>
</dbReference>
<dbReference type="SUPFAM" id="SSF53901">
    <property type="entry name" value="Thiolase-like"/>
    <property type="match status" value="1"/>
</dbReference>
<keyword evidence="6" id="KW-0012">Acyltransferase</keyword>
<dbReference type="Gene3D" id="3.30.70.3290">
    <property type="match status" value="1"/>
</dbReference>
<feature type="active site" description="Proton donor; for dehydratase activity" evidence="7">
    <location>
        <position position="1114"/>
    </location>
</feature>
<dbReference type="OrthoDB" id="9778690at2"/>
<dbReference type="Pfam" id="PF02801">
    <property type="entry name" value="Ketoacyl-synt_C"/>
    <property type="match status" value="1"/>
</dbReference>
<evidence type="ECO:0000313" key="11">
    <source>
        <dbReference type="EMBL" id="PXY98936.1"/>
    </source>
</evidence>
<dbReference type="InterPro" id="IPR009081">
    <property type="entry name" value="PP-bd_ACP"/>
</dbReference>
<dbReference type="InterPro" id="IPR050091">
    <property type="entry name" value="PKS_NRPS_Biosynth_Enz"/>
</dbReference>
<feature type="region of interest" description="N-terminal hotdog fold" evidence="7">
    <location>
        <begin position="902"/>
        <end position="1038"/>
    </location>
</feature>
<dbReference type="CDD" id="cd05195">
    <property type="entry name" value="enoyl_red"/>
    <property type="match status" value="1"/>
</dbReference>
<dbReference type="InterPro" id="IPR016035">
    <property type="entry name" value="Acyl_Trfase/lysoPLipase"/>
</dbReference>
<dbReference type="SUPFAM" id="SSF47336">
    <property type="entry name" value="ACP-like"/>
    <property type="match status" value="1"/>
</dbReference>
<dbReference type="SUPFAM" id="SSF52151">
    <property type="entry name" value="FabD/lysophospholipase-like"/>
    <property type="match status" value="1"/>
</dbReference>
<name>A0A318MZR4_9PROT</name>
<evidence type="ECO:0000256" key="6">
    <source>
        <dbReference type="ARBA" id="ARBA00023315"/>
    </source>
</evidence>
<dbReference type="InterPro" id="IPR020843">
    <property type="entry name" value="ER"/>
</dbReference>
<comment type="caution">
    <text evidence="11">The sequence shown here is derived from an EMBL/GenBank/DDBJ whole genome shotgun (WGS) entry which is preliminary data.</text>
</comment>
<dbReference type="InterPro" id="IPR013968">
    <property type="entry name" value="PKS_KR"/>
</dbReference>
<dbReference type="Gene3D" id="3.10.129.110">
    <property type="entry name" value="Polyketide synthase dehydratase"/>
    <property type="match status" value="1"/>
</dbReference>
<evidence type="ECO:0000259" key="10">
    <source>
        <dbReference type="PROSITE" id="PS52019"/>
    </source>
</evidence>
<dbReference type="InterPro" id="IPR057326">
    <property type="entry name" value="KR_dom"/>
</dbReference>
<evidence type="ECO:0000256" key="7">
    <source>
        <dbReference type="PROSITE-ProRule" id="PRU01363"/>
    </source>
</evidence>
<gene>
    <name evidence="11" type="ORF">DK869_08175</name>
</gene>
<dbReference type="GO" id="GO:0004315">
    <property type="term" value="F:3-oxoacyl-[acyl-carrier-protein] synthase activity"/>
    <property type="evidence" value="ECO:0007669"/>
    <property type="project" value="InterPro"/>
</dbReference>
<protein>
    <submittedName>
        <fullName evidence="11">Polyketide synthase</fullName>
    </submittedName>
</protein>
<dbReference type="InterPro" id="IPR016036">
    <property type="entry name" value="Malonyl_transacylase_ACP-bd"/>
</dbReference>
<feature type="domain" description="Carrier" evidence="8">
    <location>
        <begin position="2091"/>
        <end position="2165"/>
    </location>
</feature>
<dbReference type="GO" id="GO:0071770">
    <property type="term" value="P:DIM/DIP cell wall layer assembly"/>
    <property type="evidence" value="ECO:0007669"/>
    <property type="project" value="TreeGrafter"/>
</dbReference>
<dbReference type="InterPro" id="IPR036736">
    <property type="entry name" value="ACP-like_sf"/>
</dbReference>
<feature type="domain" description="Ketosynthase family 3 (KS3)" evidence="9">
    <location>
        <begin position="10"/>
        <end position="441"/>
    </location>
</feature>
<dbReference type="InterPro" id="IPR020807">
    <property type="entry name" value="PKS_DH"/>
</dbReference>
<dbReference type="PANTHER" id="PTHR43775">
    <property type="entry name" value="FATTY ACID SYNTHASE"/>
    <property type="match status" value="1"/>
</dbReference>
<keyword evidence="5" id="KW-0511">Multifunctional enzyme</keyword>
<organism evidence="11 12">
    <name type="scientific">Commensalibacter melissae</name>
    <dbReference type="NCBI Taxonomy" id="2070537"/>
    <lineage>
        <taxon>Bacteria</taxon>
        <taxon>Pseudomonadati</taxon>
        <taxon>Pseudomonadota</taxon>
        <taxon>Alphaproteobacteria</taxon>
        <taxon>Acetobacterales</taxon>
        <taxon>Acetobacteraceae</taxon>
    </lineage>
</organism>
<dbReference type="InterPro" id="IPR011032">
    <property type="entry name" value="GroES-like_sf"/>
</dbReference>
<dbReference type="SUPFAM" id="SSF50129">
    <property type="entry name" value="GroES-like"/>
    <property type="match status" value="1"/>
</dbReference>
<dbReference type="PROSITE" id="PS52004">
    <property type="entry name" value="KS3_2"/>
    <property type="match status" value="1"/>
</dbReference>
<dbReference type="Gene3D" id="3.90.180.10">
    <property type="entry name" value="Medium-chain alcohol dehydrogenases, catalytic domain"/>
    <property type="match status" value="1"/>
</dbReference>
<dbReference type="CDD" id="cd00833">
    <property type="entry name" value="PKS"/>
    <property type="match status" value="1"/>
</dbReference>
<evidence type="ECO:0000259" key="8">
    <source>
        <dbReference type="PROSITE" id="PS50075"/>
    </source>
</evidence>
<feature type="active site" description="Proton acceptor; for dehydratase activity" evidence="7">
    <location>
        <position position="942"/>
    </location>
</feature>
<dbReference type="FunFam" id="3.40.50.720:FF:000209">
    <property type="entry name" value="Polyketide synthase Pks12"/>
    <property type="match status" value="1"/>
</dbReference>
<dbReference type="SMART" id="SM00827">
    <property type="entry name" value="PKS_AT"/>
    <property type="match status" value="1"/>
</dbReference>
<dbReference type="Gene3D" id="3.40.50.720">
    <property type="entry name" value="NAD(P)-binding Rossmann-like Domain"/>
    <property type="match status" value="3"/>
</dbReference>
<dbReference type="InterPro" id="IPR001227">
    <property type="entry name" value="Ac_transferase_dom_sf"/>
</dbReference>
<dbReference type="GO" id="GO:0016491">
    <property type="term" value="F:oxidoreductase activity"/>
    <property type="evidence" value="ECO:0007669"/>
    <property type="project" value="InterPro"/>
</dbReference>
<dbReference type="InterPro" id="IPR020841">
    <property type="entry name" value="PKS_Beta-ketoAc_synthase_dom"/>
</dbReference>
<keyword evidence="2" id="KW-0597">Phosphoprotein</keyword>
<dbReference type="EMBL" id="QGLT01000005">
    <property type="protein sequence ID" value="PXY98936.1"/>
    <property type="molecule type" value="Genomic_DNA"/>
</dbReference>
<dbReference type="GO" id="GO:0031177">
    <property type="term" value="F:phosphopantetheine binding"/>
    <property type="evidence" value="ECO:0007669"/>
    <property type="project" value="InterPro"/>
</dbReference>
<dbReference type="PROSITE" id="PS00606">
    <property type="entry name" value="KS3_1"/>
    <property type="match status" value="1"/>
</dbReference>
<dbReference type="InterPro" id="IPR002364">
    <property type="entry name" value="Quin_OxRdtase/zeta-crystal_CS"/>
</dbReference>
<dbReference type="InterPro" id="IPR014043">
    <property type="entry name" value="Acyl_transferase_dom"/>
</dbReference>
<dbReference type="Gene3D" id="1.10.1200.10">
    <property type="entry name" value="ACP-like"/>
    <property type="match status" value="1"/>
</dbReference>
<dbReference type="PROSITE" id="PS52019">
    <property type="entry name" value="PKS_MFAS_DH"/>
    <property type="match status" value="1"/>
</dbReference>
<proteinExistence type="predicted"/>
<dbReference type="RefSeq" id="WP_110439528.1">
    <property type="nucleotide sequence ID" value="NZ_CP046393.1"/>
</dbReference>
<dbReference type="InterPro" id="IPR049490">
    <property type="entry name" value="C883_1060-like_KR_N"/>
</dbReference>
<keyword evidence="1" id="KW-0596">Phosphopantetheine</keyword>
<feature type="domain" description="PKS/mFAS DH" evidence="10">
    <location>
        <begin position="902"/>
        <end position="1197"/>
    </location>
</feature>
<dbReference type="SMART" id="SM00822">
    <property type="entry name" value="PKS_KR"/>
    <property type="match status" value="1"/>
</dbReference>
<dbReference type="InterPro" id="IPR014030">
    <property type="entry name" value="Ketoacyl_synth_N"/>
</dbReference>
<dbReference type="Pfam" id="PF21394">
    <property type="entry name" value="Beta-ketacyl_N"/>
    <property type="match status" value="1"/>
</dbReference>
<dbReference type="InterPro" id="IPR049900">
    <property type="entry name" value="PKS_mFAS_DH"/>
</dbReference>
<dbReference type="InterPro" id="IPR042104">
    <property type="entry name" value="PKS_dehydratase_sf"/>
</dbReference>